<dbReference type="SUPFAM" id="SSF143631">
    <property type="entry name" value="ApbE-like"/>
    <property type="match status" value="1"/>
</dbReference>
<dbReference type="Proteomes" id="UP000198405">
    <property type="component" value="Unassembled WGS sequence"/>
</dbReference>
<gene>
    <name evidence="1" type="ORF">SAMN06265340_10266</name>
</gene>
<evidence type="ECO:0000313" key="1">
    <source>
        <dbReference type="EMBL" id="SNR65398.1"/>
    </source>
</evidence>
<accession>A0A238Y3J4</accession>
<dbReference type="Gene3D" id="3.10.520.10">
    <property type="entry name" value="ApbE-like domains"/>
    <property type="match status" value="1"/>
</dbReference>
<dbReference type="AlphaFoldDB" id="A0A238Y3J4"/>
<name>A0A238Y3J4_9BACT</name>
<evidence type="ECO:0000313" key="2">
    <source>
        <dbReference type="Proteomes" id="UP000198405"/>
    </source>
</evidence>
<dbReference type="OrthoDB" id="9787842at2"/>
<organism evidence="1 2">
    <name type="scientific">Desulfurobacterium atlanticum</name>
    <dbReference type="NCBI Taxonomy" id="240169"/>
    <lineage>
        <taxon>Bacteria</taxon>
        <taxon>Pseudomonadati</taxon>
        <taxon>Aquificota</taxon>
        <taxon>Aquificia</taxon>
        <taxon>Desulfurobacteriales</taxon>
        <taxon>Desulfurobacteriaceae</taxon>
        <taxon>Desulfurobacterium</taxon>
    </lineage>
</organism>
<protein>
    <submittedName>
        <fullName evidence="1">Uncharacterized protein</fullName>
    </submittedName>
</protein>
<keyword evidence="2" id="KW-1185">Reference proteome</keyword>
<dbReference type="InterPro" id="IPR003374">
    <property type="entry name" value="ApbE-like_sf"/>
</dbReference>
<proteinExistence type="predicted"/>
<sequence>MKKIRPEKRFYREFVKTEGVSFEISAGESNLWINILDRSAVTENIKVELTEYLIVLREELLRYIEVQPEFLKSLEPIKPVGLMVPEIVRLMISASEKIGVGPMAGVAGAVNFFIGRKLESYGICEYIIENGGDVYLSSSKDRVLKLFTGIDKIDKNIGLKIPPGKWGVCSSSSKIGHSLSLGNSVVATAIDKDPIVADCAATYIANSRTVEEMAEVSKKLTNSKISGVFGVIDGKIVVSGNIEPVKIVKG</sequence>
<dbReference type="RefSeq" id="WP_089322421.1">
    <property type="nucleotide sequence ID" value="NZ_FZOB01000002.1"/>
</dbReference>
<dbReference type="EMBL" id="FZOB01000002">
    <property type="protein sequence ID" value="SNR65398.1"/>
    <property type="molecule type" value="Genomic_DNA"/>
</dbReference>
<reference evidence="2" key="1">
    <citation type="submission" date="2017-06" db="EMBL/GenBank/DDBJ databases">
        <authorList>
            <person name="Varghese N."/>
            <person name="Submissions S."/>
        </authorList>
    </citation>
    <scope>NUCLEOTIDE SEQUENCE [LARGE SCALE GENOMIC DNA]</scope>
    <source>
        <strain evidence="2">DSM 15668</strain>
    </source>
</reference>